<evidence type="ECO:0000256" key="5">
    <source>
        <dbReference type="ARBA" id="ARBA00022692"/>
    </source>
</evidence>
<name>A5IMZ9_THEP1</name>
<keyword evidence="5 8" id="KW-0812">Transmembrane</keyword>
<dbReference type="STRING" id="390874.Tpet_1566"/>
<feature type="transmembrane region" description="Helical" evidence="8">
    <location>
        <begin position="237"/>
        <end position="260"/>
    </location>
</feature>
<evidence type="ECO:0000313" key="10">
    <source>
        <dbReference type="Proteomes" id="UP000006558"/>
    </source>
</evidence>
<evidence type="ECO:0008006" key="11">
    <source>
        <dbReference type="Google" id="ProtNLM"/>
    </source>
</evidence>
<comment type="subcellular location">
    <subcellularLocation>
        <location evidence="1">Cell membrane</location>
        <topology evidence="1">Multi-pass membrane protein</topology>
    </subcellularLocation>
</comment>
<evidence type="ECO:0000256" key="1">
    <source>
        <dbReference type="ARBA" id="ARBA00004651"/>
    </source>
</evidence>
<dbReference type="KEGG" id="tpt:Tpet_1566"/>
<protein>
    <recommendedName>
        <fullName evidence="11">Permease</fullName>
    </recommendedName>
</protein>
<dbReference type="eggNOG" id="COG0628">
    <property type="taxonomic scope" value="Bacteria"/>
</dbReference>
<proteinExistence type="inferred from homology"/>
<dbReference type="InterPro" id="IPR002549">
    <property type="entry name" value="AI-2E-like"/>
</dbReference>
<evidence type="ECO:0000256" key="3">
    <source>
        <dbReference type="ARBA" id="ARBA00022448"/>
    </source>
</evidence>
<organism evidence="9 10">
    <name type="scientific">Thermotoga petrophila (strain ATCC BAA-488 / DSM 13995 / JCM 10881 / RKU-1)</name>
    <dbReference type="NCBI Taxonomy" id="390874"/>
    <lineage>
        <taxon>Bacteria</taxon>
        <taxon>Thermotogati</taxon>
        <taxon>Thermotogota</taxon>
        <taxon>Thermotogae</taxon>
        <taxon>Thermotogales</taxon>
        <taxon>Thermotogaceae</taxon>
        <taxon>Thermotoga</taxon>
    </lineage>
</organism>
<feature type="transmembrane region" description="Helical" evidence="8">
    <location>
        <begin position="212"/>
        <end position="230"/>
    </location>
</feature>
<dbReference type="PANTHER" id="PTHR21716:SF53">
    <property type="entry name" value="PERMEASE PERM-RELATED"/>
    <property type="match status" value="1"/>
</dbReference>
<reference evidence="9 10" key="2">
    <citation type="journal article" date="2009" name="Proc. Natl. Acad. Sci. U.S.A.">
        <title>On the chimeric nature, thermophilic origin, and phylogenetic placement of the Thermotogales.</title>
        <authorList>
            <person name="Zhaxybayeva O."/>
            <person name="Swithers K.S."/>
            <person name="Lapierre P."/>
            <person name="Fournier G.P."/>
            <person name="Bickhart D.M."/>
            <person name="DeBoy R.T."/>
            <person name="Nelson K.E."/>
            <person name="Nesbo C.L."/>
            <person name="Doolittle W.F."/>
            <person name="Gogarten J.P."/>
            <person name="Noll K.M."/>
        </authorList>
    </citation>
    <scope>NUCLEOTIDE SEQUENCE [LARGE SCALE GENOMIC DNA]</scope>
    <source>
        <strain evidence="10">ATCC BAA-488 / DSM 13995 / JCM 10881 / RKU-1</strain>
    </source>
</reference>
<keyword evidence="4" id="KW-1003">Cell membrane</keyword>
<feature type="transmembrane region" description="Helical" evidence="8">
    <location>
        <begin position="185"/>
        <end position="206"/>
    </location>
</feature>
<dbReference type="PANTHER" id="PTHR21716">
    <property type="entry name" value="TRANSMEMBRANE PROTEIN"/>
    <property type="match status" value="1"/>
</dbReference>
<dbReference type="Proteomes" id="UP000006558">
    <property type="component" value="Chromosome"/>
</dbReference>
<evidence type="ECO:0000313" key="9">
    <source>
        <dbReference type="EMBL" id="ABQ47572.1"/>
    </source>
</evidence>
<gene>
    <name evidence="9" type="ordered locus">Tpet_1566</name>
</gene>
<evidence type="ECO:0000256" key="4">
    <source>
        <dbReference type="ARBA" id="ARBA00022475"/>
    </source>
</evidence>
<sequence length="321" mass="35594">MKNKHFALLYLVLFLVLAKLSPFIITALIMGLYLSIIIDYVARFLGILVKKPRVLPRVISNVLVFLTTAYSAVNFFPVIVREAQKVFTEIDRIRSGLENIDIPGWLSSILNSISASFSEGALSLVNKIIGYVPSFITAAILIVITAFIVSSLKRLIKENVHYLFPTNPSDGKEFLKTTYTEFERFVGGQVLVAIFVGLFVGFGAFIFKIPSAFFLGMLAFVTDFVPYLGVVISAIPLLMLAFSVHGLSGLLIGTIILVAANQLEMWVLAPKIQSNTLNVHWFIILITILILGDLFSFGGVLIALPFLIFLKNFWKQYVMGG</sequence>
<reference evidence="10" key="1">
    <citation type="submission" date="2007-05" db="EMBL/GenBank/DDBJ databases">
        <title>Complete sequence of Thermotoga petrophila RKU-1.</title>
        <authorList>
            <consortium name="US DOE Joint Genome Institute"/>
            <person name="Copeland A."/>
            <person name="Lucas S."/>
            <person name="Lapidus A."/>
            <person name="Barry K."/>
            <person name="Glavina del Rio T."/>
            <person name="Dalin E."/>
            <person name="Tice H."/>
            <person name="Pitluck S."/>
            <person name="Sims D."/>
            <person name="Brettin T."/>
            <person name="Bruce D."/>
            <person name="Detter J.C."/>
            <person name="Han C."/>
            <person name="Tapia R."/>
            <person name="Schmutz J."/>
            <person name="Larimer F."/>
            <person name="Land M."/>
            <person name="Hauser L."/>
            <person name="Kyrpides N."/>
            <person name="Mikhailova N."/>
            <person name="Nelson K."/>
            <person name="Gogarten J.P."/>
            <person name="Noll K."/>
            <person name="Richardson P."/>
        </authorList>
    </citation>
    <scope>NUCLEOTIDE SEQUENCE [LARGE SCALE GENOMIC DNA]</scope>
    <source>
        <strain evidence="10">ATCC BAA-488 / DSM 13995 / JCM 10881 / RKU-1</strain>
    </source>
</reference>
<dbReference type="EMBL" id="CP000702">
    <property type="protein sequence ID" value="ABQ47572.1"/>
    <property type="molecule type" value="Genomic_DNA"/>
</dbReference>
<evidence type="ECO:0000256" key="2">
    <source>
        <dbReference type="ARBA" id="ARBA00009773"/>
    </source>
</evidence>
<dbReference type="RefSeq" id="WP_011943986.1">
    <property type="nucleotide sequence ID" value="NC_009486.1"/>
</dbReference>
<feature type="transmembrane region" description="Helical" evidence="8">
    <location>
        <begin position="128"/>
        <end position="149"/>
    </location>
</feature>
<feature type="transmembrane region" description="Helical" evidence="8">
    <location>
        <begin position="58"/>
        <end position="80"/>
    </location>
</feature>
<dbReference type="Pfam" id="PF01594">
    <property type="entry name" value="AI-2E_transport"/>
    <property type="match status" value="1"/>
</dbReference>
<keyword evidence="3" id="KW-0813">Transport</keyword>
<dbReference type="AlphaFoldDB" id="A5IMZ9"/>
<keyword evidence="7 8" id="KW-0472">Membrane</keyword>
<dbReference type="HOGENOM" id="CLU_031275_8_3_0"/>
<feature type="transmembrane region" description="Helical" evidence="8">
    <location>
        <begin position="280"/>
        <end position="310"/>
    </location>
</feature>
<evidence type="ECO:0000256" key="7">
    <source>
        <dbReference type="ARBA" id="ARBA00023136"/>
    </source>
</evidence>
<dbReference type="GO" id="GO:0055085">
    <property type="term" value="P:transmembrane transport"/>
    <property type="evidence" value="ECO:0007669"/>
    <property type="project" value="TreeGrafter"/>
</dbReference>
<comment type="similarity">
    <text evidence="2">Belongs to the autoinducer-2 exporter (AI-2E) (TC 2.A.86) family.</text>
</comment>
<dbReference type="GO" id="GO:0005886">
    <property type="term" value="C:plasma membrane"/>
    <property type="evidence" value="ECO:0007669"/>
    <property type="project" value="UniProtKB-SubCell"/>
</dbReference>
<evidence type="ECO:0000256" key="8">
    <source>
        <dbReference type="SAM" id="Phobius"/>
    </source>
</evidence>
<accession>A5IMZ9</accession>
<keyword evidence="6 8" id="KW-1133">Transmembrane helix</keyword>
<evidence type="ECO:0000256" key="6">
    <source>
        <dbReference type="ARBA" id="ARBA00022989"/>
    </source>
</evidence>